<evidence type="ECO:0000313" key="4">
    <source>
        <dbReference type="EMBL" id="CAG9324594.1"/>
    </source>
</evidence>
<dbReference type="PANTHER" id="PTHR12233">
    <property type="entry name" value="VACUOLAR PROTEIN SORTING 26 RELATED"/>
    <property type="match status" value="1"/>
</dbReference>
<keyword evidence="5" id="KW-1185">Reference proteome</keyword>
<dbReference type="FunFam" id="2.60.40.640:FF:000015">
    <property type="entry name" value="Vacuolar protein sorting-associated protein 26"/>
    <property type="match status" value="1"/>
</dbReference>
<keyword evidence="2" id="KW-0813">Transport</keyword>
<accession>A0AAU9J8T3</accession>
<evidence type="ECO:0000256" key="2">
    <source>
        <dbReference type="ARBA" id="ARBA00022448"/>
    </source>
</evidence>
<comment type="caution">
    <text evidence="4">The sequence shown here is derived from an EMBL/GenBank/DDBJ whole genome shotgun (WGS) entry which is preliminary data.</text>
</comment>
<gene>
    <name evidence="4" type="ORF">BSTOLATCC_MIC36380</name>
</gene>
<dbReference type="Proteomes" id="UP001162131">
    <property type="component" value="Unassembled WGS sequence"/>
</dbReference>
<dbReference type="InterPro" id="IPR028934">
    <property type="entry name" value="Vps26-related"/>
</dbReference>
<sequence>MVHQGIKVELLGSIDINYERSQTTDFISLSKDLEPPGTITDSSTVPFCFNKVDKQYETYQGRFCRVRYTLRVTIIRKNFSSNIVREQEIAVMNTSTEVEDSALIKMEVGIEECLHIEFEYNKNKYHLADCIVGKVNFLLVRIRIKYMEIAIIRRETIGAGATATNENETIAKYEVMDGAPVRGELIPIRMFLSAFNMTPTYINVNNKFSVRHFLNLVLVDEEDRRYFKQQEITLWRKDL</sequence>
<proteinExistence type="inferred from homology"/>
<organism evidence="4 5">
    <name type="scientific">Blepharisma stoltei</name>
    <dbReference type="NCBI Taxonomy" id="1481888"/>
    <lineage>
        <taxon>Eukaryota</taxon>
        <taxon>Sar</taxon>
        <taxon>Alveolata</taxon>
        <taxon>Ciliophora</taxon>
        <taxon>Postciliodesmatophora</taxon>
        <taxon>Heterotrichea</taxon>
        <taxon>Heterotrichida</taxon>
        <taxon>Blepharismidae</taxon>
        <taxon>Blepharisma</taxon>
    </lineage>
</organism>
<dbReference type="Gene3D" id="2.60.40.640">
    <property type="match status" value="2"/>
</dbReference>
<keyword evidence="3" id="KW-0653">Protein transport</keyword>
<evidence type="ECO:0000313" key="5">
    <source>
        <dbReference type="Proteomes" id="UP001162131"/>
    </source>
</evidence>
<evidence type="ECO:0000256" key="1">
    <source>
        <dbReference type="ARBA" id="ARBA00009100"/>
    </source>
</evidence>
<dbReference type="InterPro" id="IPR014752">
    <property type="entry name" value="Arrestin-like_C"/>
</dbReference>
<dbReference type="GO" id="GO:0030904">
    <property type="term" value="C:retromer complex"/>
    <property type="evidence" value="ECO:0007669"/>
    <property type="project" value="UniProtKB-ARBA"/>
</dbReference>
<protein>
    <recommendedName>
        <fullName evidence="6">Vacuolar protein sorting-associated protein 26</fullName>
    </recommendedName>
</protein>
<dbReference type="EMBL" id="CAJZBQ010000036">
    <property type="protein sequence ID" value="CAG9324594.1"/>
    <property type="molecule type" value="Genomic_DNA"/>
</dbReference>
<reference evidence="4" key="1">
    <citation type="submission" date="2021-09" db="EMBL/GenBank/DDBJ databases">
        <authorList>
            <consortium name="AG Swart"/>
            <person name="Singh M."/>
            <person name="Singh A."/>
            <person name="Seah K."/>
            <person name="Emmerich C."/>
        </authorList>
    </citation>
    <scope>NUCLEOTIDE SEQUENCE</scope>
    <source>
        <strain evidence="4">ATCC30299</strain>
    </source>
</reference>
<comment type="similarity">
    <text evidence="1">Belongs to the VPS26 family.</text>
</comment>
<evidence type="ECO:0008006" key="6">
    <source>
        <dbReference type="Google" id="ProtNLM"/>
    </source>
</evidence>
<dbReference type="GO" id="GO:0006886">
    <property type="term" value="P:intracellular protein transport"/>
    <property type="evidence" value="ECO:0007669"/>
    <property type="project" value="InterPro"/>
</dbReference>
<dbReference type="AlphaFoldDB" id="A0AAU9J8T3"/>
<name>A0AAU9J8T3_9CILI</name>
<dbReference type="Pfam" id="PF03643">
    <property type="entry name" value="Vps26"/>
    <property type="match status" value="1"/>
</dbReference>
<evidence type="ECO:0000256" key="3">
    <source>
        <dbReference type="ARBA" id="ARBA00022927"/>
    </source>
</evidence>